<dbReference type="FunFam" id="2.60.40.10:FF:000049">
    <property type="entry name" value="Leukocyte immunoglobulin-like receptor subfamily B member 1"/>
    <property type="match status" value="3"/>
</dbReference>
<keyword evidence="2" id="KW-1015">Disulfide bond</keyword>
<reference evidence="7" key="3">
    <citation type="submission" date="2025-09" db="UniProtKB">
        <authorList>
            <consortium name="Ensembl"/>
        </authorList>
    </citation>
    <scope>IDENTIFICATION</scope>
</reference>
<evidence type="ECO:0000256" key="2">
    <source>
        <dbReference type="ARBA" id="ARBA00023157"/>
    </source>
</evidence>
<evidence type="ECO:0000256" key="4">
    <source>
        <dbReference type="SAM" id="MobiDB-lite"/>
    </source>
</evidence>
<dbReference type="InterPro" id="IPR050412">
    <property type="entry name" value="Ig-like_Receptors_ImmuneReg"/>
</dbReference>
<dbReference type="SUPFAM" id="SSF48726">
    <property type="entry name" value="Immunoglobulin"/>
    <property type="match status" value="3"/>
</dbReference>
<feature type="compositionally biased region" description="Pro residues" evidence="4">
    <location>
        <begin position="283"/>
        <end position="292"/>
    </location>
</feature>
<evidence type="ECO:0000313" key="8">
    <source>
        <dbReference type="Proteomes" id="UP000291020"/>
    </source>
</evidence>
<dbReference type="GO" id="GO:0002764">
    <property type="term" value="P:immune response-regulating signaling pathway"/>
    <property type="evidence" value="ECO:0007669"/>
    <property type="project" value="TreeGrafter"/>
</dbReference>
<keyword evidence="1" id="KW-0732">Signal</keyword>
<keyword evidence="5" id="KW-1133">Transmembrane helix</keyword>
<dbReference type="Pfam" id="PF13927">
    <property type="entry name" value="Ig_3"/>
    <property type="match status" value="1"/>
</dbReference>
<dbReference type="InterPro" id="IPR036179">
    <property type="entry name" value="Ig-like_dom_sf"/>
</dbReference>
<keyword evidence="8" id="KW-1185">Reference proteome</keyword>
<dbReference type="Proteomes" id="UP000291020">
    <property type="component" value="Unassembled WGS sequence"/>
</dbReference>
<dbReference type="AlphaFoldDB" id="A0A452J2C4"/>
<keyword evidence="3" id="KW-0393">Immunoglobulin domain</keyword>
<accession>A0A452J2C4</accession>
<evidence type="ECO:0000313" key="7">
    <source>
        <dbReference type="Ensembl" id="ENSGAGP00000034449.1"/>
    </source>
</evidence>
<dbReference type="InterPro" id="IPR013783">
    <property type="entry name" value="Ig-like_fold"/>
</dbReference>
<feature type="region of interest" description="Disordered" evidence="4">
    <location>
        <begin position="258"/>
        <end position="300"/>
    </location>
</feature>
<dbReference type="SMART" id="SM00408">
    <property type="entry name" value="IGc2"/>
    <property type="match status" value="3"/>
</dbReference>
<dbReference type="InterPro" id="IPR007110">
    <property type="entry name" value="Ig-like_dom"/>
</dbReference>
<dbReference type="PANTHER" id="PTHR11738">
    <property type="entry name" value="MHC CLASS I NK CELL RECEPTOR"/>
    <property type="match status" value="1"/>
</dbReference>
<dbReference type="STRING" id="38772.ENSGAGP00000034449"/>
<feature type="transmembrane region" description="Helical" evidence="5">
    <location>
        <begin position="310"/>
        <end position="332"/>
    </location>
</feature>
<dbReference type="Ensembl" id="ENSGAGT00000039005.1">
    <property type="protein sequence ID" value="ENSGAGP00000034449.1"/>
    <property type="gene ID" value="ENSGAGG00000024491.1"/>
</dbReference>
<keyword evidence="5" id="KW-0472">Membrane</keyword>
<dbReference type="PANTHER" id="PTHR11738:SF186">
    <property type="entry name" value="OSTEOCLAST-ASSOCIATED IMMUNOGLOBULIN-LIKE RECEPTOR"/>
    <property type="match status" value="1"/>
</dbReference>
<reference evidence="8" key="1">
    <citation type="journal article" date="2017" name="PLoS ONE">
        <title>The Agassiz's desert tortoise genome provides a resource for the conservation of a threatened species.</title>
        <authorList>
            <person name="Tollis M."/>
            <person name="DeNardo D.F."/>
            <person name="Cornelius J.A."/>
            <person name="Dolby G.A."/>
            <person name="Edwards T."/>
            <person name="Henen B.T."/>
            <person name="Karl A.E."/>
            <person name="Murphy R.W."/>
            <person name="Kusumi K."/>
        </authorList>
    </citation>
    <scope>NUCLEOTIDE SEQUENCE [LARGE SCALE GENOMIC DNA]</scope>
</reference>
<dbReference type="PROSITE" id="PS50835">
    <property type="entry name" value="IG_LIKE"/>
    <property type="match status" value="1"/>
</dbReference>
<dbReference type="SMART" id="SM00409">
    <property type="entry name" value="IG"/>
    <property type="match status" value="3"/>
</dbReference>
<evidence type="ECO:0000256" key="3">
    <source>
        <dbReference type="ARBA" id="ARBA00023319"/>
    </source>
</evidence>
<keyword evidence="5" id="KW-0812">Transmembrane</keyword>
<reference evidence="7" key="2">
    <citation type="submission" date="2025-08" db="UniProtKB">
        <authorList>
            <consortium name="Ensembl"/>
        </authorList>
    </citation>
    <scope>IDENTIFICATION</scope>
</reference>
<evidence type="ECO:0000259" key="6">
    <source>
        <dbReference type="PROSITE" id="PS50835"/>
    </source>
</evidence>
<dbReference type="Pfam" id="PF13895">
    <property type="entry name" value="Ig_2"/>
    <property type="match status" value="1"/>
</dbReference>
<sequence length="335" mass="37032">MGVALGGAVTIQCWSWYQNMRFLLYKDGNPNVLQDVEPAGDVTQFPIHNVSRRDAGTYSCYYRSKSDPLIWSYPSDPVELVVAELPAPGPSISVRPSGMIALGGAVTIRCQCQCEARRLFLYKDGIEIRELNDDGDRGEFTIPIARREDSGVYSCRSRSRSEPPNWSDPSDYMQIVVAELRYPKPSISLRLSAGVTLGGAVTILCRGRHQNMRFLLHKFGNPNVLQDVVLAGNVAEFPIRNVSRRDAGSYRCYYRSKSDPPVWSEPSDPMELMIAEGTNPDGPQEPHPPPTEPAGEAAPPRHLDVTHANIARLVLSAMVLLVLGLILAEAYYSLS</sequence>
<protein>
    <recommendedName>
        <fullName evidence="6">Ig-like domain-containing protein</fullName>
    </recommendedName>
</protein>
<dbReference type="InterPro" id="IPR003598">
    <property type="entry name" value="Ig_sub2"/>
</dbReference>
<organism evidence="7 8">
    <name type="scientific">Gopherus agassizii</name>
    <name type="common">Agassiz's desert tortoise</name>
    <dbReference type="NCBI Taxonomy" id="38772"/>
    <lineage>
        <taxon>Eukaryota</taxon>
        <taxon>Metazoa</taxon>
        <taxon>Chordata</taxon>
        <taxon>Craniata</taxon>
        <taxon>Vertebrata</taxon>
        <taxon>Euteleostomi</taxon>
        <taxon>Archelosauria</taxon>
        <taxon>Testudinata</taxon>
        <taxon>Testudines</taxon>
        <taxon>Cryptodira</taxon>
        <taxon>Durocryptodira</taxon>
        <taxon>Testudinoidea</taxon>
        <taxon>Testudinidae</taxon>
        <taxon>Gopherus</taxon>
    </lineage>
</organism>
<proteinExistence type="predicted"/>
<dbReference type="Gene3D" id="2.60.40.10">
    <property type="entry name" value="Immunoglobulins"/>
    <property type="match status" value="3"/>
</dbReference>
<feature type="domain" description="Ig-like" evidence="6">
    <location>
        <begin position="90"/>
        <end position="167"/>
    </location>
</feature>
<dbReference type="InterPro" id="IPR003599">
    <property type="entry name" value="Ig_sub"/>
</dbReference>
<evidence type="ECO:0000256" key="1">
    <source>
        <dbReference type="ARBA" id="ARBA00022729"/>
    </source>
</evidence>
<evidence type="ECO:0000256" key="5">
    <source>
        <dbReference type="SAM" id="Phobius"/>
    </source>
</evidence>
<name>A0A452J2C4_9SAUR</name>